<dbReference type="CDD" id="cd00086">
    <property type="entry name" value="homeodomain"/>
    <property type="match status" value="1"/>
</dbReference>
<evidence type="ECO:0000256" key="5">
    <source>
        <dbReference type="ARBA" id="ARBA00023155"/>
    </source>
</evidence>
<dbReference type="AlphaFoldDB" id="A0A6A1WLH5"/>
<evidence type="ECO:0000256" key="4">
    <source>
        <dbReference type="ARBA" id="ARBA00023125"/>
    </source>
</evidence>
<dbReference type="PANTHER" id="PTHR45940:SF42">
    <property type="entry name" value="WUSCHEL-RELATED HOMEOBOX 3"/>
    <property type="match status" value="1"/>
</dbReference>
<evidence type="ECO:0000256" key="6">
    <source>
        <dbReference type="ARBA" id="ARBA00023163"/>
    </source>
</evidence>
<dbReference type="OrthoDB" id="1932526at2759"/>
<dbReference type="PROSITE" id="PS50071">
    <property type="entry name" value="HOMEOBOX_2"/>
    <property type="match status" value="1"/>
</dbReference>
<evidence type="ECO:0000313" key="13">
    <source>
        <dbReference type="Proteomes" id="UP000516437"/>
    </source>
</evidence>
<name>A0A6A1WLH5_9ROSI</name>
<dbReference type="SMART" id="SM00389">
    <property type="entry name" value="HOX"/>
    <property type="match status" value="1"/>
</dbReference>
<feature type="DNA-binding region" description="Homeobox" evidence="9">
    <location>
        <begin position="4"/>
        <end position="68"/>
    </location>
</feature>
<feature type="domain" description="Homeobox" evidence="11">
    <location>
        <begin position="2"/>
        <end position="67"/>
    </location>
</feature>
<evidence type="ECO:0000256" key="9">
    <source>
        <dbReference type="PROSITE-ProRule" id="PRU00108"/>
    </source>
</evidence>
<dbReference type="PANTHER" id="PTHR45940">
    <property type="entry name" value="WUSCHEL-RELATED HOMEOBOX 1-RELATED"/>
    <property type="match status" value="1"/>
</dbReference>
<evidence type="ECO:0000256" key="7">
    <source>
        <dbReference type="ARBA" id="ARBA00023242"/>
    </source>
</evidence>
<keyword evidence="7 9" id="KW-0539">Nucleus</keyword>
<reference evidence="12 13" key="1">
    <citation type="journal article" date="2019" name="Plant Biotechnol. J.">
        <title>The red bayberry genome and genetic basis of sex determination.</title>
        <authorList>
            <person name="Jia H.M."/>
            <person name="Jia H.J."/>
            <person name="Cai Q.L."/>
            <person name="Wang Y."/>
            <person name="Zhao H.B."/>
            <person name="Yang W.F."/>
            <person name="Wang G.Y."/>
            <person name="Li Y.H."/>
            <person name="Zhan D.L."/>
            <person name="Shen Y.T."/>
            <person name="Niu Q.F."/>
            <person name="Chang L."/>
            <person name="Qiu J."/>
            <person name="Zhao L."/>
            <person name="Xie H.B."/>
            <person name="Fu W.Y."/>
            <person name="Jin J."/>
            <person name="Li X.W."/>
            <person name="Jiao Y."/>
            <person name="Zhou C.C."/>
            <person name="Tu T."/>
            <person name="Chai C.Y."/>
            <person name="Gao J.L."/>
            <person name="Fan L.J."/>
            <person name="van de Weg E."/>
            <person name="Wang J.Y."/>
            <person name="Gao Z.S."/>
        </authorList>
    </citation>
    <scope>NUCLEOTIDE SEQUENCE [LARGE SCALE GENOMIC DNA]</scope>
    <source>
        <tissue evidence="12">Leaves</tissue>
    </source>
</reference>
<keyword evidence="13" id="KW-1185">Reference proteome</keyword>
<comment type="similarity">
    <text evidence="8">Belongs to the WUS homeobox family.</text>
</comment>
<dbReference type="EMBL" id="RXIC02000019">
    <property type="protein sequence ID" value="KAB1226159.1"/>
    <property type="molecule type" value="Genomic_DNA"/>
</dbReference>
<accession>A0A6A1WLH5</accession>
<dbReference type="InterPro" id="IPR001356">
    <property type="entry name" value="HD"/>
</dbReference>
<proteinExistence type="inferred from homology"/>
<evidence type="ECO:0000313" key="12">
    <source>
        <dbReference type="EMBL" id="KAB1226159.1"/>
    </source>
</evidence>
<comment type="subcellular location">
    <subcellularLocation>
        <location evidence="1 9 10">Nucleus</location>
    </subcellularLocation>
</comment>
<dbReference type="GO" id="GO:0003677">
    <property type="term" value="F:DNA binding"/>
    <property type="evidence" value="ECO:0007669"/>
    <property type="project" value="UniProtKB-UniRule"/>
</dbReference>
<keyword evidence="4 9" id="KW-0238">DNA-binding</keyword>
<evidence type="ECO:0000256" key="8">
    <source>
        <dbReference type="ARBA" id="ARBA00024040"/>
    </source>
</evidence>
<comment type="caution">
    <text evidence="12">The sequence shown here is derived from an EMBL/GenBank/DDBJ whole genome shotgun (WGS) entry which is preliminary data.</text>
</comment>
<dbReference type="SUPFAM" id="SSF46689">
    <property type="entry name" value="Homeodomain-like"/>
    <property type="match status" value="1"/>
</dbReference>
<dbReference type="Proteomes" id="UP000516437">
    <property type="component" value="Chromosome 1"/>
</dbReference>
<keyword evidence="5 9" id="KW-0371">Homeobox</keyword>
<organism evidence="12 13">
    <name type="scientific">Morella rubra</name>
    <name type="common">Chinese bayberry</name>
    <dbReference type="NCBI Taxonomy" id="262757"/>
    <lineage>
        <taxon>Eukaryota</taxon>
        <taxon>Viridiplantae</taxon>
        <taxon>Streptophyta</taxon>
        <taxon>Embryophyta</taxon>
        <taxon>Tracheophyta</taxon>
        <taxon>Spermatophyta</taxon>
        <taxon>Magnoliopsida</taxon>
        <taxon>eudicotyledons</taxon>
        <taxon>Gunneridae</taxon>
        <taxon>Pentapetalae</taxon>
        <taxon>rosids</taxon>
        <taxon>fabids</taxon>
        <taxon>Fagales</taxon>
        <taxon>Myricaceae</taxon>
        <taxon>Morella</taxon>
    </lineage>
</organism>
<gene>
    <name evidence="12" type="ORF">CJ030_MR1G027812</name>
</gene>
<dbReference type="InterPro" id="IPR009057">
    <property type="entry name" value="Homeodomain-like_sf"/>
</dbReference>
<keyword evidence="2" id="KW-0217">Developmental protein</keyword>
<dbReference type="GO" id="GO:0099402">
    <property type="term" value="P:plant organ development"/>
    <property type="evidence" value="ECO:0007669"/>
    <property type="project" value="InterPro"/>
</dbReference>
<evidence type="ECO:0000259" key="11">
    <source>
        <dbReference type="PROSITE" id="PS50071"/>
    </source>
</evidence>
<dbReference type="InterPro" id="IPR044555">
    <property type="entry name" value="WUSCHEL-like"/>
</dbReference>
<dbReference type="GO" id="GO:0005634">
    <property type="term" value="C:nucleus"/>
    <property type="evidence" value="ECO:0007669"/>
    <property type="project" value="UniProtKB-SubCell"/>
</dbReference>
<evidence type="ECO:0000256" key="1">
    <source>
        <dbReference type="ARBA" id="ARBA00004123"/>
    </source>
</evidence>
<dbReference type="FunFam" id="1.10.10.60:FF:000146">
    <property type="entry name" value="WUSCHEL-related homeobox 4"/>
    <property type="match status" value="1"/>
</dbReference>
<dbReference type="GO" id="GO:0003700">
    <property type="term" value="F:DNA-binding transcription factor activity"/>
    <property type="evidence" value="ECO:0007669"/>
    <property type="project" value="InterPro"/>
</dbReference>
<evidence type="ECO:0000256" key="10">
    <source>
        <dbReference type="RuleBase" id="RU000682"/>
    </source>
</evidence>
<dbReference type="Pfam" id="PF00046">
    <property type="entry name" value="Homeodomain"/>
    <property type="match status" value="1"/>
</dbReference>
<evidence type="ECO:0000256" key="3">
    <source>
        <dbReference type="ARBA" id="ARBA00023015"/>
    </source>
</evidence>
<evidence type="ECO:0000256" key="2">
    <source>
        <dbReference type="ARBA" id="ARBA00022473"/>
    </source>
</evidence>
<protein>
    <submittedName>
        <fullName evidence="12">WUSCHEL-related homeobox 3</fullName>
    </submittedName>
</protein>
<keyword evidence="3" id="KW-0805">Transcription regulation</keyword>
<sequence length="240" mass="27479">MSPATSSRWSPTPEQLMILEEMYRSGIRTPNASQIQKITAHLFLYGKIEGKNVFYWFQNHKARDRQKLRRKISRQLQLLQQQQLHYSELNQPNHRFLDYSESPGSSALHQQLSYDGSVSFFHQVTDESTCVLHALPVGRHARTVSRMLFLWLLLFPSGEYPGGFAGPSSQVMNCTWKVDIPQEVEMNKPMNMKTYGHDWKAMVEMGPASPCCTKVPLQTLELFPITATKLKEGCTASEQL</sequence>
<keyword evidence="6" id="KW-0804">Transcription</keyword>
<dbReference type="Gene3D" id="1.10.10.60">
    <property type="entry name" value="Homeodomain-like"/>
    <property type="match status" value="1"/>
</dbReference>